<dbReference type="AlphaFoldDB" id="A0A7S2VZ37"/>
<proteinExistence type="predicted"/>
<sequence length="146" mass="16518">MWSIGTCLIVLQSFAFTAVYFGLQIRNDPYPKFLNGESYCSMLTKRISNRENIADREETVAAGKQATPIRRRSFSIFDGSKVSSSHWGAFLIDDDDESDNSNDYDCDGNFDMESAFPVDKEKESNMHNSAEVVQNDLIQESECEES</sequence>
<dbReference type="EMBL" id="HBHI01003176">
    <property type="protein sequence ID" value="CAD9657798.1"/>
    <property type="molecule type" value="Transcribed_RNA"/>
</dbReference>
<evidence type="ECO:0000313" key="3">
    <source>
        <dbReference type="EMBL" id="CAD9657798.1"/>
    </source>
</evidence>
<evidence type="ECO:0000256" key="1">
    <source>
        <dbReference type="SAM" id="MobiDB-lite"/>
    </source>
</evidence>
<protein>
    <submittedName>
        <fullName evidence="3">Uncharacterized protein</fullName>
    </submittedName>
</protein>
<name>A0A7S2VZ37_9STRA</name>
<gene>
    <name evidence="3" type="ORF">EANT1437_LOCUS1599</name>
</gene>
<feature type="signal peptide" evidence="2">
    <location>
        <begin position="1"/>
        <end position="17"/>
    </location>
</feature>
<feature type="region of interest" description="Disordered" evidence="1">
    <location>
        <begin position="120"/>
        <end position="146"/>
    </location>
</feature>
<keyword evidence="2" id="KW-0732">Signal</keyword>
<organism evidence="3">
    <name type="scientific">Eucampia antarctica</name>
    <dbReference type="NCBI Taxonomy" id="49252"/>
    <lineage>
        <taxon>Eukaryota</taxon>
        <taxon>Sar</taxon>
        <taxon>Stramenopiles</taxon>
        <taxon>Ochrophyta</taxon>
        <taxon>Bacillariophyta</taxon>
        <taxon>Mediophyceae</taxon>
        <taxon>Biddulphiophycidae</taxon>
        <taxon>Hemiaulales</taxon>
        <taxon>Hemiaulaceae</taxon>
        <taxon>Eucampia</taxon>
    </lineage>
</organism>
<reference evidence="3" key="1">
    <citation type="submission" date="2021-01" db="EMBL/GenBank/DDBJ databases">
        <authorList>
            <person name="Corre E."/>
            <person name="Pelletier E."/>
            <person name="Niang G."/>
            <person name="Scheremetjew M."/>
            <person name="Finn R."/>
            <person name="Kale V."/>
            <person name="Holt S."/>
            <person name="Cochrane G."/>
            <person name="Meng A."/>
            <person name="Brown T."/>
            <person name="Cohen L."/>
        </authorList>
    </citation>
    <scope>NUCLEOTIDE SEQUENCE</scope>
    <source>
        <strain evidence="3">CCMP1452</strain>
    </source>
</reference>
<evidence type="ECO:0000256" key="2">
    <source>
        <dbReference type="SAM" id="SignalP"/>
    </source>
</evidence>
<feature type="compositionally biased region" description="Polar residues" evidence="1">
    <location>
        <begin position="126"/>
        <end position="138"/>
    </location>
</feature>
<feature type="chain" id="PRO_5030533022" evidence="2">
    <location>
        <begin position="18"/>
        <end position="146"/>
    </location>
</feature>
<accession>A0A7S2VZ37</accession>